<evidence type="ECO:0000256" key="1">
    <source>
        <dbReference type="SAM" id="Phobius"/>
    </source>
</evidence>
<dbReference type="GO" id="GO:0006122">
    <property type="term" value="P:mitochondrial electron transport, ubiquinol to cytochrome c"/>
    <property type="evidence" value="ECO:0007669"/>
    <property type="project" value="InterPro"/>
</dbReference>
<organism evidence="2 3">
    <name type="scientific">Ophiocordyceps camponoti-floridani</name>
    <dbReference type="NCBI Taxonomy" id="2030778"/>
    <lineage>
        <taxon>Eukaryota</taxon>
        <taxon>Fungi</taxon>
        <taxon>Dikarya</taxon>
        <taxon>Ascomycota</taxon>
        <taxon>Pezizomycotina</taxon>
        <taxon>Sordariomycetes</taxon>
        <taxon>Hypocreomycetidae</taxon>
        <taxon>Hypocreales</taxon>
        <taxon>Ophiocordycipitaceae</taxon>
        <taxon>Ophiocordyceps</taxon>
    </lineage>
</organism>
<keyword evidence="1" id="KW-1133">Transmembrane helix</keyword>
<dbReference type="PANTHER" id="PTHR28254">
    <property type="entry name" value="CYTOCHROME B-C1 COMPLEX SUBUNIT 10"/>
    <property type="match status" value="1"/>
</dbReference>
<accession>A0A8H4QB96</accession>
<keyword evidence="1" id="KW-0472">Membrane</keyword>
<evidence type="ECO:0000313" key="3">
    <source>
        <dbReference type="Proteomes" id="UP000562929"/>
    </source>
</evidence>
<evidence type="ECO:0000313" key="2">
    <source>
        <dbReference type="EMBL" id="KAF4592613.1"/>
    </source>
</evidence>
<name>A0A8H4QB96_9HYPO</name>
<dbReference type="Proteomes" id="UP000562929">
    <property type="component" value="Unassembled WGS sequence"/>
</dbReference>
<dbReference type="Pfam" id="PF09796">
    <property type="entry name" value="QCR10"/>
    <property type="match status" value="1"/>
</dbReference>
<dbReference type="InterPro" id="IPR019182">
    <property type="entry name" value="Cytochrome_b-c1_su10_fun"/>
</dbReference>
<gene>
    <name evidence="2" type="ORF">GQ602_002912</name>
</gene>
<reference evidence="2 3" key="1">
    <citation type="journal article" date="2020" name="G3 (Bethesda)">
        <title>Genetic Underpinnings of Host Manipulation by Ophiocordyceps as Revealed by Comparative Transcriptomics.</title>
        <authorList>
            <person name="Will I."/>
            <person name="Das B."/>
            <person name="Trinh T."/>
            <person name="Brachmann A."/>
            <person name="Ohm R.A."/>
            <person name="de Bekker C."/>
        </authorList>
    </citation>
    <scope>NUCLEOTIDE SEQUENCE [LARGE SCALE GENOMIC DNA]</scope>
    <source>
        <strain evidence="2 3">EC05</strain>
    </source>
</reference>
<dbReference type="AlphaFoldDB" id="A0A8H4QB96"/>
<feature type="transmembrane region" description="Helical" evidence="1">
    <location>
        <begin position="41"/>
        <end position="59"/>
    </location>
</feature>
<dbReference type="GO" id="GO:0005739">
    <property type="term" value="C:mitochondrion"/>
    <property type="evidence" value="ECO:0007669"/>
    <property type="project" value="GOC"/>
</dbReference>
<dbReference type="PANTHER" id="PTHR28254:SF1">
    <property type="entry name" value="CYTOCHROME B-C1 COMPLEX SUBUNIT 10, MITOCHONDRIAL"/>
    <property type="match status" value="1"/>
</dbReference>
<dbReference type="GO" id="GO:0016740">
    <property type="term" value="F:transferase activity"/>
    <property type="evidence" value="ECO:0007669"/>
    <property type="project" value="UniProtKB-KW"/>
</dbReference>
<keyword evidence="1" id="KW-0812">Transmembrane</keyword>
<protein>
    <submittedName>
        <fullName evidence="2">Alpha-1,2 glucosyltransferase alg-10</fullName>
    </submittedName>
</protein>
<keyword evidence="3" id="KW-1185">Reference proteome</keyword>
<dbReference type="EMBL" id="JAACLJ010000002">
    <property type="protein sequence ID" value="KAF4592613.1"/>
    <property type="molecule type" value="Genomic_DNA"/>
</dbReference>
<keyword evidence="2" id="KW-0808">Transferase</keyword>
<sequence length="89" mass="9705">MNSPGIGSPPNFRSAYGPKYQYQPNIGGWNRTAILRVSVRLGLYGGAAGVAALLFTSGIPRIRVDIMERIPFVGHFFVKEPVDPADNPF</sequence>
<comment type="caution">
    <text evidence="2">The sequence shown here is derived from an EMBL/GenBank/DDBJ whole genome shotgun (WGS) entry which is preliminary data.</text>
</comment>
<dbReference type="OrthoDB" id="2391627at2759"/>
<proteinExistence type="predicted"/>